<dbReference type="SUPFAM" id="SSF52980">
    <property type="entry name" value="Restriction endonuclease-like"/>
    <property type="match status" value="1"/>
</dbReference>
<dbReference type="Proteomes" id="UP000622317">
    <property type="component" value="Unassembled WGS sequence"/>
</dbReference>
<evidence type="ECO:0000259" key="19">
    <source>
        <dbReference type="PROSITE" id="PS51217"/>
    </source>
</evidence>
<feature type="compositionally biased region" description="Basic and acidic residues" evidence="17">
    <location>
        <begin position="881"/>
        <end position="894"/>
    </location>
</feature>
<keyword evidence="7" id="KW-0269">Exonuclease</keyword>
<evidence type="ECO:0000313" key="21">
    <source>
        <dbReference type="Proteomes" id="UP000622317"/>
    </source>
</evidence>
<dbReference type="Gene3D" id="1.10.3170.10">
    <property type="entry name" value="Recbcd, chain B, domain 2"/>
    <property type="match status" value="1"/>
</dbReference>
<evidence type="ECO:0000256" key="2">
    <source>
        <dbReference type="ARBA" id="ARBA00022723"/>
    </source>
</evidence>
<gene>
    <name evidence="20" type="ORF">IEN85_11535</name>
</gene>
<keyword evidence="5 16" id="KW-0378">Hydrolase</keyword>
<feature type="region of interest" description="Disordered" evidence="17">
    <location>
        <begin position="881"/>
        <end position="913"/>
    </location>
</feature>
<dbReference type="InterPro" id="IPR004586">
    <property type="entry name" value="RecB"/>
</dbReference>
<evidence type="ECO:0000256" key="8">
    <source>
        <dbReference type="ARBA" id="ARBA00022840"/>
    </source>
</evidence>
<keyword evidence="12" id="KW-0413">Isomerase</keyword>
<evidence type="ECO:0000256" key="11">
    <source>
        <dbReference type="ARBA" id="ARBA00023204"/>
    </source>
</evidence>
<evidence type="ECO:0000256" key="15">
    <source>
        <dbReference type="ARBA" id="ARBA00048988"/>
    </source>
</evidence>
<feature type="domain" description="UvrD-like helicase C-terminal" evidence="19">
    <location>
        <begin position="428"/>
        <end position="706"/>
    </location>
</feature>
<dbReference type="Pfam" id="PF12705">
    <property type="entry name" value="PDDEXK_1"/>
    <property type="match status" value="1"/>
</dbReference>
<dbReference type="PANTHER" id="PTHR11070:SF23">
    <property type="entry name" value="RECBCD ENZYME SUBUNIT RECB"/>
    <property type="match status" value="1"/>
</dbReference>
<feature type="binding site" evidence="16">
    <location>
        <begin position="13"/>
        <end position="20"/>
    </location>
    <ligand>
        <name>ATP</name>
        <dbReference type="ChEBI" id="CHEBI:30616"/>
    </ligand>
</feature>
<dbReference type="Gene3D" id="3.90.320.10">
    <property type="match status" value="1"/>
</dbReference>
<evidence type="ECO:0000256" key="12">
    <source>
        <dbReference type="ARBA" id="ARBA00023235"/>
    </source>
</evidence>
<comment type="catalytic activity">
    <reaction evidence="15">
        <text>ATP + H2O = ADP + phosphate + H(+)</text>
        <dbReference type="Rhea" id="RHEA:13065"/>
        <dbReference type="ChEBI" id="CHEBI:15377"/>
        <dbReference type="ChEBI" id="CHEBI:15378"/>
        <dbReference type="ChEBI" id="CHEBI:30616"/>
        <dbReference type="ChEBI" id="CHEBI:43474"/>
        <dbReference type="ChEBI" id="CHEBI:456216"/>
        <dbReference type="EC" id="5.6.2.4"/>
    </reaction>
</comment>
<dbReference type="GO" id="GO:0046872">
    <property type="term" value="F:metal ion binding"/>
    <property type="evidence" value="ECO:0007669"/>
    <property type="project" value="UniProtKB-KW"/>
</dbReference>
<dbReference type="SUPFAM" id="SSF52540">
    <property type="entry name" value="P-loop containing nucleoside triphosphate hydrolases"/>
    <property type="match status" value="1"/>
</dbReference>
<dbReference type="HAMAP" id="MF_01485">
    <property type="entry name" value="RecB"/>
    <property type="match status" value="1"/>
</dbReference>
<dbReference type="InterPro" id="IPR014017">
    <property type="entry name" value="DNA_helicase_UvrD-like_C"/>
</dbReference>
<dbReference type="InterPro" id="IPR000212">
    <property type="entry name" value="DNA_helicase_UvrD/REP"/>
</dbReference>
<dbReference type="RefSeq" id="WP_191617240.1">
    <property type="nucleotide sequence ID" value="NZ_JACYFG010000032.1"/>
</dbReference>
<dbReference type="GO" id="GO:0000725">
    <property type="term" value="P:recombinational repair"/>
    <property type="evidence" value="ECO:0007669"/>
    <property type="project" value="TreeGrafter"/>
</dbReference>
<dbReference type="EMBL" id="JACYFG010000032">
    <property type="protein sequence ID" value="MBD5780124.1"/>
    <property type="molecule type" value="Genomic_DNA"/>
</dbReference>
<dbReference type="PROSITE" id="PS51198">
    <property type="entry name" value="UVRD_HELICASE_ATP_BIND"/>
    <property type="match status" value="1"/>
</dbReference>
<keyword evidence="4" id="KW-0227">DNA damage</keyword>
<dbReference type="Pfam" id="PF13361">
    <property type="entry name" value="UvrD_C"/>
    <property type="match status" value="1"/>
</dbReference>
<evidence type="ECO:0000256" key="14">
    <source>
        <dbReference type="ARBA" id="ARBA00034808"/>
    </source>
</evidence>
<name>A0A927F952_9BACT</name>
<dbReference type="InterPro" id="IPR011335">
    <property type="entry name" value="Restrct_endonuc-II-like"/>
</dbReference>
<evidence type="ECO:0000256" key="3">
    <source>
        <dbReference type="ARBA" id="ARBA00022741"/>
    </source>
</evidence>
<evidence type="ECO:0000256" key="1">
    <source>
        <dbReference type="ARBA" id="ARBA00022722"/>
    </source>
</evidence>
<dbReference type="GO" id="GO:0043138">
    <property type="term" value="F:3'-5' DNA helicase activity"/>
    <property type="evidence" value="ECO:0007669"/>
    <property type="project" value="UniProtKB-EC"/>
</dbReference>
<evidence type="ECO:0000256" key="7">
    <source>
        <dbReference type="ARBA" id="ARBA00022839"/>
    </source>
</evidence>
<evidence type="ECO:0000256" key="10">
    <source>
        <dbReference type="ARBA" id="ARBA00023125"/>
    </source>
</evidence>
<evidence type="ECO:0000256" key="9">
    <source>
        <dbReference type="ARBA" id="ARBA00022842"/>
    </source>
</evidence>
<evidence type="ECO:0000256" key="16">
    <source>
        <dbReference type="PROSITE-ProRule" id="PRU00560"/>
    </source>
</evidence>
<organism evidence="20 21">
    <name type="scientific">Pelagicoccus enzymogenes</name>
    <dbReference type="NCBI Taxonomy" id="2773457"/>
    <lineage>
        <taxon>Bacteria</taxon>
        <taxon>Pseudomonadati</taxon>
        <taxon>Verrucomicrobiota</taxon>
        <taxon>Opitutia</taxon>
        <taxon>Puniceicoccales</taxon>
        <taxon>Pelagicoccaceae</taxon>
        <taxon>Pelagicoccus</taxon>
    </lineage>
</organism>
<dbReference type="InterPro" id="IPR011604">
    <property type="entry name" value="PDDEXK-like_dom_sf"/>
</dbReference>
<dbReference type="InterPro" id="IPR038726">
    <property type="entry name" value="PDDEXK_AddAB-type"/>
</dbReference>
<dbReference type="EC" id="5.6.2.4" evidence="14"/>
<keyword evidence="10" id="KW-0238">DNA-binding</keyword>
<sequence length="1164" mass="128710">MIDLLKGTTLIEASAGTGKTYTLCRIALQLTLQQGITLDRILAVTFTEAATEELAARIQKLYQSTLRELELGEPKEQLLIDCMALDGFDPELAKNALRYSLEVFDEAPISTIHSFCKRSLDLVALETKTPFDAELSQIEEQLIEQLQSEYIRQNVLEASIALSLALSSQKSFESRLQDIGRQSATHPEAQLRPTPKPVDLAALERRFEEIPQAVQSLLERKADYLPHLRKNGKIAKHLSGDSVDWLACAQRGSLLPQDLAWLEDFTSEAWGKGLNKSGKDLPIPPLVSLLDGVLEQIDAAFSSLIYHYKPWLSERLEKAKLQANVISFNDLLHHLNRALKSEAGERVTSFLAGKYDAALIDEFQDTDRVQLEIAKTLFGQGEHYLFYIGDPKQAIYRFRGADIFAYFQATEAGGIRKQALAKNFRSAPRLVHAVNTLFQHAQAGFVDERIAFEAVGSGVDPNSFPTCQSPFQIHQLALSEMEKPSGSGWYRDVLAERAANDLVARINADPAFDPADAAFLVNSKHEADTISQALAKRGLSSALRADRSVFKTQEASDLAKVLAALASPTRSSLKRGAHAALDHSLSARDMAQAAYEDLSTPIFEYITEWSKEWFSRNFDVALMGLLRLIEGDAASGLDSERRYANLSQLAELLSHARDTDALSPRGLLNWLLRKADANVSQNEDWQTRISSDEGKPQIITVHKSKGLQFPVVYLPFLGLRRVKTDELSASYHGPENEMIIDYAPEAGSVSSTHAQREALAEDVRLLYVALTRAERENIVYLCPEEMVKSSACSSFAQFLLDEGLKASSSEVGEKLTQIASASDGAISFQTAPLDTGEFVPLQRSLSSASIEKVSARPLQKRRRLPLPERVLSFSALNKSLHSEEQDAPVEKTEQDSAMSDEAAQAPEPSFEEEPEGISIFTLPKGTHAGDLLHLILERFDFSRPETLAATTQQAFDALQFEPRDFEPIVAGQIAAIAKAKLTSDFGAFSLEGIPAHKRVPELEFAYPVSGDVKQGILDALSANDLGAIPETWLQGIGRTDASLPASMLRGFIDLVLEHEGRLYVFDWKSNYLGPTPADYDVRAIQGSMAEHNYYLQYLLYCVAVKRFAAWRYPGQPFEDLFGGVFYIYARGISPGRETGIFYDCPSAALLDSLDRALANEGSFV</sequence>
<dbReference type="GO" id="GO:0009338">
    <property type="term" value="C:exodeoxyribonuclease V complex"/>
    <property type="evidence" value="ECO:0007669"/>
    <property type="project" value="TreeGrafter"/>
</dbReference>
<protein>
    <recommendedName>
        <fullName evidence="14">DNA 3'-5' helicase</fullName>
        <ecNumber evidence="14">5.6.2.4</ecNumber>
    </recommendedName>
</protein>
<keyword evidence="11" id="KW-0234">DNA repair</keyword>
<keyword evidence="21" id="KW-1185">Reference proteome</keyword>
<dbReference type="GO" id="GO:0005524">
    <property type="term" value="F:ATP binding"/>
    <property type="evidence" value="ECO:0007669"/>
    <property type="project" value="UniProtKB-UniRule"/>
</dbReference>
<evidence type="ECO:0000313" key="20">
    <source>
        <dbReference type="EMBL" id="MBD5780124.1"/>
    </source>
</evidence>
<dbReference type="GO" id="GO:0008854">
    <property type="term" value="F:exodeoxyribonuclease V activity"/>
    <property type="evidence" value="ECO:0007669"/>
    <property type="project" value="InterPro"/>
</dbReference>
<keyword evidence="2" id="KW-0479">Metal-binding</keyword>
<comment type="catalytic activity">
    <reaction evidence="13">
        <text>Couples ATP hydrolysis with the unwinding of duplex DNA by translocating in the 3'-5' direction.</text>
        <dbReference type="EC" id="5.6.2.4"/>
    </reaction>
</comment>
<dbReference type="GO" id="GO:0003677">
    <property type="term" value="F:DNA binding"/>
    <property type="evidence" value="ECO:0007669"/>
    <property type="project" value="UniProtKB-KW"/>
</dbReference>
<keyword evidence="6 16" id="KW-0347">Helicase</keyword>
<dbReference type="Gene3D" id="1.10.486.10">
    <property type="entry name" value="PCRA, domain 4"/>
    <property type="match status" value="1"/>
</dbReference>
<dbReference type="PROSITE" id="PS51217">
    <property type="entry name" value="UVRD_HELICASE_CTER"/>
    <property type="match status" value="1"/>
</dbReference>
<dbReference type="Gene3D" id="3.40.50.300">
    <property type="entry name" value="P-loop containing nucleotide triphosphate hydrolases"/>
    <property type="match status" value="2"/>
</dbReference>
<evidence type="ECO:0000256" key="6">
    <source>
        <dbReference type="ARBA" id="ARBA00022806"/>
    </source>
</evidence>
<dbReference type="InterPro" id="IPR014016">
    <property type="entry name" value="UvrD-like_ATP-bd"/>
</dbReference>
<keyword evidence="9" id="KW-0460">Magnesium</keyword>
<evidence type="ECO:0000256" key="17">
    <source>
        <dbReference type="SAM" id="MobiDB-lite"/>
    </source>
</evidence>
<accession>A0A927F952</accession>
<dbReference type="AlphaFoldDB" id="A0A927F952"/>
<keyword evidence="8 16" id="KW-0067">ATP-binding</keyword>
<reference evidence="20" key="1">
    <citation type="submission" date="2020-09" db="EMBL/GenBank/DDBJ databases">
        <title>Pelagicoccus enzymogenes sp. nov. with an EPS production, isolated from marine sediment.</title>
        <authorList>
            <person name="Feng X."/>
        </authorList>
    </citation>
    <scope>NUCLEOTIDE SEQUENCE</scope>
    <source>
        <strain evidence="20">NFK12</strain>
    </source>
</reference>
<evidence type="ECO:0000256" key="4">
    <source>
        <dbReference type="ARBA" id="ARBA00022763"/>
    </source>
</evidence>
<dbReference type="PANTHER" id="PTHR11070">
    <property type="entry name" value="UVRD / RECB / PCRA DNA HELICASE FAMILY MEMBER"/>
    <property type="match status" value="1"/>
</dbReference>
<dbReference type="Pfam" id="PF00580">
    <property type="entry name" value="UvrD-helicase"/>
    <property type="match status" value="2"/>
</dbReference>
<keyword evidence="3 16" id="KW-0547">Nucleotide-binding</keyword>
<evidence type="ECO:0000256" key="13">
    <source>
        <dbReference type="ARBA" id="ARBA00034617"/>
    </source>
</evidence>
<proteinExistence type="inferred from homology"/>
<dbReference type="GO" id="GO:0005829">
    <property type="term" value="C:cytosol"/>
    <property type="evidence" value="ECO:0007669"/>
    <property type="project" value="TreeGrafter"/>
</dbReference>
<keyword evidence="1" id="KW-0540">Nuclease</keyword>
<dbReference type="CDD" id="cd22352">
    <property type="entry name" value="RecB_C-like"/>
    <property type="match status" value="1"/>
</dbReference>
<comment type="caution">
    <text evidence="20">The sequence shown here is derived from an EMBL/GenBank/DDBJ whole genome shotgun (WGS) entry which is preliminary data.</text>
</comment>
<feature type="domain" description="UvrD-like helicase ATP-binding" evidence="18">
    <location>
        <begin position="1"/>
        <end position="427"/>
    </location>
</feature>
<dbReference type="InterPro" id="IPR027417">
    <property type="entry name" value="P-loop_NTPase"/>
</dbReference>
<evidence type="ECO:0000259" key="18">
    <source>
        <dbReference type="PROSITE" id="PS51198"/>
    </source>
</evidence>
<evidence type="ECO:0000256" key="5">
    <source>
        <dbReference type="ARBA" id="ARBA00022801"/>
    </source>
</evidence>